<reference evidence="2 3" key="1">
    <citation type="submission" date="2016-07" db="EMBL/GenBank/DDBJ databases">
        <title>Pervasive Adenine N6-methylation of Active Genes in Fungi.</title>
        <authorList>
            <consortium name="DOE Joint Genome Institute"/>
            <person name="Mondo S.J."/>
            <person name="Dannebaum R.O."/>
            <person name="Kuo R.C."/>
            <person name="Labutti K."/>
            <person name="Haridas S."/>
            <person name="Kuo A."/>
            <person name="Salamov A."/>
            <person name="Ahrendt S.R."/>
            <person name="Lipzen A."/>
            <person name="Sullivan W."/>
            <person name="Andreopoulos W.B."/>
            <person name="Clum A."/>
            <person name="Lindquist E."/>
            <person name="Daum C."/>
            <person name="Ramamoorthy G.K."/>
            <person name="Gryganskyi A."/>
            <person name="Culley D."/>
            <person name="Magnuson J.K."/>
            <person name="James T.Y."/>
            <person name="O'Malley M.A."/>
            <person name="Stajich J.E."/>
            <person name="Spatafora J.W."/>
            <person name="Visel A."/>
            <person name="Grigoriev I.V."/>
        </authorList>
    </citation>
    <scope>NUCLEOTIDE SEQUENCE [LARGE SCALE GENOMIC DNA]</scope>
    <source>
        <strain evidence="2 3">PL171</strain>
    </source>
</reference>
<organism evidence="2 3">
    <name type="scientific">Catenaria anguillulae PL171</name>
    <dbReference type="NCBI Taxonomy" id="765915"/>
    <lineage>
        <taxon>Eukaryota</taxon>
        <taxon>Fungi</taxon>
        <taxon>Fungi incertae sedis</taxon>
        <taxon>Blastocladiomycota</taxon>
        <taxon>Blastocladiomycetes</taxon>
        <taxon>Blastocladiales</taxon>
        <taxon>Catenariaceae</taxon>
        <taxon>Catenaria</taxon>
    </lineage>
</organism>
<gene>
    <name evidence="2" type="ORF">BCR44DRAFT_92297</name>
</gene>
<proteinExistence type="predicted"/>
<protein>
    <submittedName>
        <fullName evidence="2">Uncharacterized protein</fullName>
    </submittedName>
</protein>
<evidence type="ECO:0000256" key="1">
    <source>
        <dbReference type="SAM" id="MobiDB-lite"/>
    </source>
</evidence>
<dbReference type="Proteomes" id="UP000193411">
    <property type="component" value="Unassembled WGS sequence"/>
</dbReference>
<dbReference type="AlphaFoldDB" id="A0A1Y2H5N2"/>
<comment type="caution">
    <text evidence="2">The sequence shown here is derived from an EMBL/GenBank/DDBJ whole genome shotgun (WGS) entry which is preliminary data.</text>
</comment>
<evidence type="ECO:0000313" key="2">
    <source>
        <dbReference type="EMBL" id="ORZ29314.1"/>
    </source>
</evidence>
<dbReference type="EMBL" id="MCFL01000235">
    <property type="protein sequence ID" value="ORZ29314.1"/>
    <property type="molecule type" value="Genomic_DNA"/>
</dbReference>
<keyword evidence="3" id="KW-1185">Reference proteome</keyword>
<evidence type="ECO:0000313" key="3">
    <source>
        <dbReference type="Proteomes" id="UP000193411"/>
    </source>
</evidence>
<name>A0A1Y2H5N2_9FUNG</name>
<sequence length="204" mass="22055">MANGRRSGKSQDGWDPEKLAQVVKDAATDLRKRERKMEAGAGTGVQFRHTALAEHVLPESSATNAWIGVCGRCVRVGRFPFSMPLSPCLSSFPLHASQEAADAVGVVRSPAPLSHYKVVDSAFKKYSGFMMPKRMLPCATCTFANCLAKMHVIFLREADLWASIAPSLFMVLCAWASNDNNPFLAGTEPSPAIAEDVIALESAL</sequence>
<feature type="region of interest" description="Disordered" evidence="1">
    <location>
        <begin position="1"/>
        <end position="20"/>
    </location>
</feature>
<accession>A0A1Y2H5N2</accession>